<dbReference type="SUPFAM" id="SSF53448">
    <property type="entry name" value="Nucleotide-diphospho-sugar transferases"/>
    <property type="match status" value="1"/>
</dbReference>
<dbReference type="RefSeq" id="WP_044225257.1">
    <property type="nucleotide sequence ID" value="NZ_JBKAGJ010000054.1"/>
</dbReference>
<keyword evidence="3" id="KW-1185">Reference proteome</keyword>
<accession>A0A098S3P2</accession>
<sequence>MPASGLSILIPVYNYDVRPLVEALRQQADVLEWAVEILCWDDASLPEFQNINAPLGQLPGVTYRLMPENLGRSRIRNRLAEAARYDYLLFMDGDSEVARADYLEKYQSHCTPGRLLYGGRIYQPEPPESPRLRFHWHYGRSREVQQAEARQKQPYHSFMTNNFLIPKTLFAPIQFDERLLQYGHEDTLFGLELQRRGIPILHLDNPLIHAGLEAAETFLRKSEQAIENLAFLYQEGSLRETRLLRAYERLDAWKAARPARYLLDQVRPLLKQHLLYANTPNLRAFDLYKLGMLLHYLCN</sequence>
<dbReference type="AlphaFoldDB" id="A0A098S3P2"/>
<dbReference type="InterPro" id="IPR029044">
    <property type="entry name" value="Nucleotide-diphossugar_trans"/>
</dbReference>
<dbReference type="Pfam" id="PF00535">
    <property type="entry name" value="Glycos_transf_2"/>
    <property type="match status" value="1"/>
</dbReference>
<evidence type="ECO:0000313" key="2">
    <source>
        <dbReference type="EMBL" id="KGE86423.1"/>
    </source>
</evidence>
<dbReference type="InterPro" id="IPR001173">
    <property type="entry name" value="Glyco_trans_2-like"/>
</dbReference>
<name>A0A098S3P2_9BACT</name>
<dbReference type="Proteomes" id="UP000029736">
    <property type="component" value="Unassembled WGS sequence"/>
</dbReference>
<proteinExistence type="predicted"/>
<dbReference type="PANTHER" id="PTHR43179">
    <property type="entry name" value="RHAMNOSYLTRANSFERASE WBBL"/>
    <property type="match status" value="1"/>
</dbReference>
<reference evidence="2 3" key="1">
    <citation type="journal article" date="2014" name="Int. J. Syst. Evol. Microbiol.">
        <title>Phaeodactylibacter xiamenensis gen. nov., sp. nov., a member of the family Saprospiraceae isolated from the marine alga Phaeodactylum tricornutum.</title>
        <authorList>
            <person name="Chen Z.Jr."/>
            <person name="Lei X."/>
            <person name="Lai Q."/>
            <person name="Li Y."/>
            <person name="Zhang B."/>
            <person name="Zhang J."/>
            <person name="Zhang H."/>
            <person name="Yang L."/>
            <person name="Zheng W."/>
            <person name="Tian Y."/>
            <person name="Yu Z."/>
            <person name="Xu H.Jr."/>
            <person name="Zheng T."/>
        </authorList>
    </citation>
    <scope>NUCLEOTIDE SEQUENCE [LARGE SCALE GENOMIC DNA]</scope>
    <source>
        <strain evidence="2 3">KD52</strain>
    </source>
</reference>
<dbReference type="EMBL" id="JPOS01000079">
    <property type="protein sequence ID" value="KGE86423.1"/>
    <property type="molecule type" value="Genomic_DNA"/>
</dbReference>
<evidence type="ECO:0000313" key="3">
    <source>
        <dbReference type="Proteomes" id="UP000029736"/>
    </source>
</evidence>
<comment type="caution">
    <text evidence="2">The sequence shown here is derived from an EMBL/GenBank/DDBJ whole genome shotgun (WGS) entry which is preliminary data.</text>
</comment>
<dbReference type="PANTHER" id="PTHR43179:SF7">
    <property type="entry name" value="RHAMNOSYLTRANSFERASE WBBL"/>
    <property type="match status" value="1"/>
</dbReference>
<protein>
    <recommendedName>
        <fullName evidence="1">Glycosyltransferase 2-like domain-containing protein</fullName>
    </recommendedName>
</protein>
<gene>
    <name evidence="2" type="ORF">IX84_21805</name>
</gene>
<evidence type="ECO:0000259" key="1">
    <source>
        <dbReference type="Pfam" id="PF00535"/>
    </source>
</evidence>
<feature type="domain" description="Glycosyltransferase 2-like" evidence="1">
    <location>
        <begin position="7"/>
        <end position="136"/>
    </location>
</feature>
<organism evidence="2 3">
    <name type="scientific">Phaeodactylibacter xiamenensis</name>
    <dbReference type="NCBI Taxonomy" id="1524460"/>
    <lineage>
        <taxon>Bacteria</taxon>
        <taxon>Pseudomonadati</taxon>
        <taxon>Bacteroidota</taxon>
        <taxon>Saprospiria</taxon>
        <taxon>Saprospirales</taxon>
        <taxon>Haliscomenobacteraceae</taxon>
        <taxon>Phaeodactylibacter</taxon>
    </lineage>
</organism>
<dbReference type="CDD" id="cd00761">
    <property type="entry name" value="Glyco_tranf_GTA_type"/>
    <property type="match status" value="1"/>
</dbReference>
<dbReference type="STRING" id="1524460.IX84_21805"/>
<dbReference type="OrthoDB" id="761861at2"/>
<dbReference type="Gene3D" id="3.90.550.10">
    <property type="entry name" value="Spore Coat Polysaccharide Biosynthesis Protein SpsA, Chain A"/>
    <property type="match status" value="1"/>
</dbReference>